<dbReference type="InterPro" id="IPR041698">
    <property type="entry name" value="Methyltransf_25"/>
</dbReference>
<reference evidence="2 3" key="1">
    <citation type="submission" date="2013-01" db="EMBL/GenBank/DDBJ databases">
        <authorList>
            <person name="Bench S."/>
        </authorList>
    </citation>
    <scope>NUCLEOTIDE SEQUENCE [LARGE SCALE GENOMIC DNA]</scope>
    <source>
        <strain evidence="2 3">WH 0401</strain>
    </source>
</reference>
<dbReference type="GO" id="GO:0008168">
    <property type="term" value="F:methyltransferase activity"/>
    <property type="evidence" value="ECO:0007669"/>
    <property type="project" value="UniProtKB-KW"/>
</dbReference>
<keyword evidence="2" id="KW-0489">Methyltransferase</keyword>
<keyword evidence="2" id="KW-0808">Transferase</keyword>
<organism evidence="2 3">
    <name type="scientific">Crocosphaera watsonii WH 0401</name>
    <dbReference type="NCBI Taxonomy" id="555881"/>
    <lineage>
        <taxon>Bacteria</taxon>
        <taxon>Bacillati</taxon>
        <taxon>Cyanobacteriota</taxon>
        <taxon>Cyanophyceae</taxon>
        <taxon>Oscillatoriophycideae</taxon>
        <taxon>Chroococcales</taxon>
        <taxon>Aphanothecaceae</taxon>
        <taxon>Crocosphaera</taxon>
    </lineage>
</organism>
<dbReference type="InterPro" id="IPR029063">
    <property type="entry name" value="SAM-dependent_MTases_sf"/>
</dbReference>
<dbReference type="EMBL" id="CAQM01000681">
    <property type="protein sequence ID" value="CCQ63267.1"/>
    <property type="molecule type" value="Genomic_DNA"/>
</dbReference>
<protein>
    <submittedName>
        <fullName evidence="2">SAM-dependent methyltransferase</fullName>
    </submittedName>
</protein>
<gene>
    <name evidence="2" type="ORF">CWATWH0401_2932</name>
</gene>
<comment type="caution">
    <text evidence="2">The sequence shown here is derived from an EMBL/GenBank/DDBJ whole genome shotgun (WGS) entry which is preliminary data.</text>
</comment>
<accession>T2JFM6</accession>
<dbReference type="AlphaFoldDB" id="T2JFM6"/>
<dbReference type="Pfam" id="PF13649">
    <property type="entry name" value="Methyltransf_25"/>
    <property type="match status" value="1"/>
</dbReference>
<dbReference type="CDD" id="cd02440">
    <property type="entry name" value="AdoMet_MTases"/>
    <property type="match status" value="1"/>
</dbReference>
<sequence>MKPLKILILSLTILVAFIVIGGQSLTYDASVIPEKEKNNNDNYQYHVLHSRDGIGKFYLGREIAKVMGHQEFLWLERPSREQEEKPSKVIESLNLKQTETIADLGAGSGYFSFRLAQLVPDGKVFAVDIQPEMLDIIDFLKEENKVNNIETILETIKNTNLPKNSVDTVLMVDAYHEFE</sequence>
<name>T2JFM6_CROWT</name>
<dbReference type="Proteomes" id="UP000018198">
    <property type="component" value="Unassembled WGS sequence"/>
</dbReference>
<dbReference type="GO" id="GO:0032259">
    <property type="term" value="P:methylation"/>
    <property type="evidence" value="ECO:0007669"/>
    <property type="project" value="UniProtKB-KW"/>
</dbReference>
<dbReference type="SUPFAM" id="SSF53335">
    <property type="entry name" value="S-adenosyl-L-methionine-dependent methyltransferases"/>
    <property type="match status" value="1"/>
</dbReference>
<dbReference type="Gene3D" id="3.40.50.150">
    <property type="entry name" value="Vaccinia Virus protein VP39"/>
    <property type="match status" value="1"/>
</dbReference>
<feature type="domain" description="Methyltransferase" evidence="1">
    <location>
        <begin position="101"/>
        <end position="177"/>
    </location>
</feature>
<evidence type="ECO:0000313" key="2">
    <source>
        <dbReference type="EMBL" id="CCQ63267.1"/>
    </source>
</evidence>
<evidence type="ECO:0000259" key="1">
    <source>
        <dbReference type="Pfam" id="PF13649"/>
    </source>
</evidence>
<evidence type="ECO:0000313" key="3">
    <source>
        <dbReference type="Proteomes" id="UP000018198"/>
    </source>
</evidence>
<proteinExistence type="predicted"/>
<reference evidence="2 3" key="2">
    <citation type="submission" date="2013-09" db="EMBL/GenBank/DDBJ databases">
        <title>Whole genome comparison of six Crocosphaera watsonii strains with differing phenotypes.</title>
        <authorList>
            <person name="Bench S.R."/>
            <person name="Heller P."/>
            <person name="Frank I."/>
            <person name="Arciniega M."/>
            <person name="Shilova I.N."/>
            <person name="Zehr J.P."/>
        </authorList>
    </citation>
    <scope>NUCLEOTIDE SEQUENCE [LARGE SCALE GENOMIC DNA]</scope>
    <source>
        <strain evidence="2 3">WH 0401</strain>
    </source>
</reference>